<keyword evidence="3" id="KW-1185">Reference proteome</keyword>
<accession>E0S845</accession>
<evidence type="ECO:0000313" key="2">
    <source>
        <dbReference type="EMBL" id="ADM11880.1"/>
    </source>
</evidence>
<sequence>MEEQREHHAKEKGNTDGIVERDDIMHEQVASNIQPSANAQNPPKHSEKSRGYTINELKEYITEIPFPIGEKTGIMKQFLSGIEKLFAIVKSSLQRAMQWLTRKTSKDEEKV</sequence>
<reference evidence="2 3" key="1">
    <citation type="journal article" date="2010" name="Nat. Commun.">
        <title>The complete sequence of the smallest known nuclear genome from the microsporidian Encephalitozoon intestinalis.</title>
        <authorList>
            <person name="Corradi N."/>
            <person name="Pombert J.-F."/>
            <person name="Farinelli L."/>
            <person name="Didier E.S."/>
            <person name="Keeling P.J."/>
        </authorList>
    </citation>
    <scope>NUCLEOTIDE SEQUENCE [LARGE SCALE GENOMIC DNA]</scope>
    <source>
        <strain evidence="2 3">ATCC 50506</strain>
    </source>
</reference>
<reference evidence="2 3" key="2">
    <citation type="journal article" date="2012" name="Proc. Natl. Acad. Sci. U.S.A.">
        <title>Gain and loss of multiple functionally related, horizontally transferred genes in the reduced genomes of two microsporidian parasites.</title>
        <authorList>
            <person name="Pombert J.-F."/>
            <person name="Selman M."/>
            <person name="Burki F."/>
            <person name="Bardell F.T."/>
            <person name="Farinelli L."/>
            <person name="Solter L.F."/>
            <person name="Whitman D.W."/>
            <person name="Weiss L.M."/>
            <person name="Corradi N."/>
            <person name="Keeling P.J."/>
        </authorList>
    </citation>
    <scope>NUCLEOTIDE SEQUENCE [LARGE SCALE GENOMIC DNA]</scope>
    <source>
        <strain evidence="2 3">ATCC 50506</strain>
    </source>
</reference>
<proteinExistence type="predicted"/>
<organism evidence="2 3">
    <name type="scientific">Encephalitozoon intestinalis (strain ATCC 50506)</name>
    <name type="common">Microsporidian parasite</name>
    <name type="synonym">Septata intestinalis</name>
    <dbReference type="NCBI Taxonomy" id="876142"/>
    <lineage>
        <taxon>Eukaryota</taxon>
        <taxon>Fungi</taxon>
        <taxon>Fungi incertae sedis</taxon>
        <taxon>Microsporidia</taxon>
        <taxon>Unikaryonidae</taxon>
        <taxon>Encephalitozoon</taxon>
    </lineage>
</organism>
<protein>
    <submittedName>
        <fullName evidence="2">Uncharacterized protein</fullName>
    </submittedName>
</protein>
<dbReference type="HOGENOM" id="CLU_170488_0_0_1"/>
<feature type="compositionally biased region" description="Basic and acidic residues" evidence="1">
    <location>
        <begin position="1"/>
        <end position="26"/>
    </location>
</feature>
<dbReference type="AlphaFoldDB" id="E0S845"/>
<evidence type="ECO:0000313" key="3">
    <source>
        <dbReference type="Proteomes" id="UP000002313"/>
    </source>
</evidence>
<feature type="compositionally biased region" description="Polar residues" evidence="1">
    <location>
        <begin position="29"/>
        <end position="43"/>
    </location>
</feature>
<feature type="region of interest" description="Disordered" evidence="1">
    <location>
        <begin position="1"/>
        <end position="50"/>
    </location>
</feature>
<dbReference type="OrthoDB" id="10433024at2759"/>
<dbReference type="KEGG" id="ein:Eint_071170"/>
<evidence type="ECO:0000256" key="1">
    <source>
        <dbReference type="SAM" id="MobiDB-lite"/>
    </source>
</evidence>
<dbReference type="RefSeq" id="XP_003073240.1">
    <property type="nucleotide sequence ID" value="XM_003073194.1"/>
</dbReference>
<dbReference type="VEuPathDB" id="MicrosporidiaDB:Eint_071170"/>
<dbReference type="GeneID" id="9698059"/>
<dbReference type="EMBL" id="CP001948">
    <property type="protein sequence ID" value="ADM11880.1"/>
    <property type="molecule type" value="Genomic_DNA"/>
</dbReference>
<name>E0S845_ENCIT</name>
<gene>
    <name evidence="2" type="ORF">Eint_071170</name>
</gene>
<dbReference type="Proteomes" id="UP000002313">
    <property type="component" value="Chromosome VII"/>
</dbReference>